<evidence type="ECO:0000313" key="4">
    <source>
        <dbReference type="EMBL" id="AEW74334.1"/>
    </source>
</evidence>
<dbReference type="GO" id="GO:0046348">
    <property type="term" value="P:amino sugar catabolic process"/>
    <property type="evidence" value="ECO:0007669"/>
    <property type="project" value="InterPro"/>
</dbReference>
<dbReference type="InterPro" id="IPR046348">
    <property type="entry name" value="SIS_dom_sf"/>
</dbReference>
<dbReference type="InterPro" id="IPR001347">
    <property type="entry name" value="SIS_dom"/>
</dbReference>
<dbReference type="AlphaFoldDB" id="G8LI10"/>
<dbReference type="EMBL" id="CP002886">
    <property type="protein sequence ID" value="AEW74334.1"/>
    <property type="molecule type" value="Genomic_DNA"/>
</dbReference>
<feature type="domain" description="SIS" evidence="3">
    <location>
        <begin position="81"/>
        <end position="230"/>
    </location>
</feature>
<reference evidence="4 5" key="1">
    <citation type="journal article" date="2011" name="Stand. Genomic Sci.">
        <title>Complete genome of the onion pathogen Enterobacter cloacae EcWSU1.</title>
        <authorList>
            <person name="Humann J.L."/>
            <person name="Wildung M."/>
            <person name="Cheng C.H."/>
            <person name="Lee T."/>
            <person name="Stewart J.E."/>
            <person name="Drew J.C."/>
            <person name="Triplett E.W."/>
            <person name="Main D."/>
            <person name="Schroeder B.K."/>
        </authorList>
    </citation>
    <scope>NUCLEOTIDE SEQUENCE [LARGE SCALE GENOMIC DNA]</scope>
    <source>
        <strain evidence="4 5">EcWSU1</strain>
    </source>
</reference>
<dbReference type="CDD" id="cd05007">
    <property type="entry name" value="SIS_Etherase"/>
    <property type="match status" value="1"/>
</dbReference>
<dbReference type="PANTHER" id="PTHR10088:SF4">
    <property type="entry name" value="GLUCOKINASE REGULATORY PROTEIN"/>
    <property type="match status" value="1"/>
</dbReference>
<dbReference type="InterPro" id="IPR005488">
    <property type="entry name" value="Etherase_MurQ"/>
</dbReference>
<protein>
    <submittedName>
        <fullName evidence="4">N-acetylmuramic acid 6-phosphate etherase</fullName>
    </submittedName>
</protein>
<dbReference type="SUPFAM" id="SSF53697">
    <property type="entry name" value="SIS domain"/>
    <property type="match status" value="1"/>
</dbReference>
<evidence type="ECO:0000256" key="1">
    <source>
        <dbReference type="ARBA" id="ARBA00023239"/>
    </source>
</evidence>
<keyword evidence="1" id="KW-0456">Lyase</keyword>
<dbReference type="KEGG" id="eec:EcWSU1_02904"/>
<dbReference type="InterPro" id="IPR040190">
    <property type="entry name" value="MURQ/GCKR"/>
</dbReference>
<dbReference type="eggNOG" id="COG2103">
    <property type="taxonomic scope" value="Bacteria"/>
</dbReference>
<gene>
    <name evidence="4" type="primary">murQ</name>
    <name evidence="4" type="ORF">EcWSU1_02904</name>
</gene>
<accession>G8LI10</accession>
<evidence type="ECO:0000256" key="2">
    <source>
        <dbReference type="ARBA" id="ARBA00023277"/>
    </source>
</evidence>
<dbReference type="GO" id="GO:0009254">
    <property type="term" value="P:peptidoglycan turnover"/>
    <property type="evidence" value="ECO:0007669"/>
    <property type="project" value="TreeGrafter"/>
</dbReference>
<dbReference type="HOGENOM" id="CLU_049049_1_1_6"/>
<dbReference type="PROSITE" id="PS51464">
    <property type="entry name" value="SIS"/>
    <property type="match status" value="1"/>
</dbReference>
<dbReference type="Proteomes" id="UP000007838">
    <property type="component" value="Chromosome"/>
</dbReference>
<keyword evidence="2" id="KW-0119">Carbohydrate metabolism</keyword>
<evidence type="ECO:0000259" key="3">
    <source>
        <dbReference type="PROSITE" id="PS51464"/>
    </source>
</evidence>
<dbReference type="NCBIfam" id="NF003915">
    <property type="entry name" value="PRK05441.1"/>
    <property type="match status" value="1"/>
</dbReference>
<name>G8LI10_9ENTR</name>
<dbReference type="GO" id="GO:0016835">
    <property type="term" value="F:carbon-oxygen lyase activity"/>
    <property type="evidence" value="ECO:0007669"/>
    <property type="project" value="InterPro"/>
</dbReference>
<dbReference type="Gene3D" id="1.10.8.1080">
    <property type="match status" value="1"/>
</dbReference>
<organism evidence="4 5">
    <name type="scientific">Enterobacter ludwigii</name>
    <dbReference type="NCBI Taxonomy" id="299767"/>
    <lineage>
        <taxon>Bacteria</taxon>
        <taxon>Pseudomonadati</taxon>
        <taxon>Pseudomonadota</taxon>
        <taxon>Gammaproteobacteria</taxon>
        <taxon>Enterobacterales</taxon>
        <taxon>Enterobacteriaceae</taxon>
        <taxon>Enterobacter</taxon>
        <taxon>Enterobacter cloacae complex</taxon>
    </lineage>
</organism>
<sequence length="311" mass="32862">MTLLAGHLSKTLYSVGVLIIRRLFMSITLTGSVKERRHASTMNIDRLSTLDMLKVIHQDDALISAAITPCLTTIARVVDNAAATLSHGGRLVIVGAGPSGRVAQQAADEYAPGKTPVIAITAGEEAGSYERGVADLQAIKFGEQDMMLAVTVSGKTPWVWGAMRHAWSLGSPVAAITDDAQSEAAQLASMVIAPELGADAIAGYINTKAGIAQKMILTMITTGLAVRTGRVFSNLRVDLDASNTKWSERQIAIVMEAGGCTRSAAKAALESCNHNCKTAVLMVLTGLDAWKAHELLAQNNGFIRLALQEAP</sequence>
<dbReference type="Gene3D" id="3.40.50.10490">
    <property type="entry name" value="Glucose-6-phosphate isomerase like protein, domain 1"/>
    <property type="match status" value="1"/>
</dbReference>
<dbReference type="GO" id="GO:0016803">
    <property type="term" value="F:ether hydrolase activity"/>
    <property type="evidence" value="ECO:0007669"/>
    <property type="project" value="TreeGrafter"/>
</dbReference>
<proteinExistence type="predicted"/>
<dbReference type="FunFam" id="1.10.8.1080:FF:000001">
    <property type="entry name" value="N-acetylmuramic acid 6-phosphate etherase"/>
    <property type="match status" value="1"/>
</dbReference>
<dbReference type="GO" id="GO:0097367">
    <property type="term" value="F:carbohydrate derivative binding"/>
    <property type="evidence" value="ECO:0007669"/>
    <property type="project" value="InterPro"/>
</dbReference>
<evidence type="ECO:0000313" key="5">
    <source>
        <dbReference type="Proteomes" id="UP000007838"/>
    </source>
</evidence>
<dbReference type="PANTHER" id="PTHR10088">
    <property type="entry name" value="GLUCOKINASE REGULATORY PROTEIN"/>
    <property type="match status" value="1"/>
</dbReference>